<reference evidence="1" key="1">
    <citation type="submission" date="2019-08" db="EMBL/GenBank/DDBJ databases">
        <authorList>
            <person name="Kucharzyk K."/>
            <person name="Murdoch R.W."/>
            <person name="Higgins S."/>
            <person name="Loffler F."/>
        </authorList>
    </citation>
    <scope>NUCLEOTIDE SEQUENCE</scope>
</reference>
<protein>
    <submittedName>
        <fullName evidence="1">Uncharacterized protein</fullName>
    </submittedName>
</protein>
<proteinExistence type="predicted"/>
<name>A0A644YR39_9ZZZZ</name>
<accession>A0A644YR39</accession>
<comment type="caution">
    <text evidence="1">The sequence shown here is derived from an EMBL/GenBank/DDBJ whole genome shotgun (WGS) entry which is preliminary data.</text>
</comment>
<dbReference type="EMBL" id="VSSQ01005946">
    <property type="protein sequence ID" value="MPM30986.1"/>
    <property type="molecule type" value="Genomic_DNA"/>
</dbReference>
<dbReference type="AlphaFoldDB" id="A0A644YR39"/>
<organism evidence="1">
    <name type="scientific">bioreactor metagenome</name>
    <dbReference type="NCBI Taxonomy" id="1076179"/>
    <lineage>
        <taxon>unclassified sequences</taxon>
        <taxon>metagenomes</taxon>
        <taxon>ecological metagenomes</taxon>
    </lineage>
</organism>
<evidence type="ECO:0000313" key="1">
    <source>
        <dbReference type="EMBL" id="MPM30986.1"/>
    </source>
</evidence>
<sequence>MQGKFPVIVDYRMSGIAAPLKPDDNIGFLCEEISNLAFSLIAPIGAYYRFDHYVYLLDFYITNQTQYALLSA</sequence>
<gene>
    <name evidence="1" type="ORF">SDC9_77539</name>
</gene>